<accession>A0A9D2S0E7</accession>
<evidence type="ECO:0000313" key="1">
    <source>
        <dbReference type="EMBL" id="HJB39543.1"/>
    </source>
</evidence>
<dbReference type="Proteomes" id="UP000824209">
    <property type="component" value="Unassembled WGS sequence"/>
</dbReference>
<dbReference type="AlphaFoldDB" id="A0A9D2S0E7"/>
<proteinExistence type="predicted"/>
<name>A0A9D2S0E7_9FIRM</name>
<sequence>VLVDMPYRDSFTETSQTKAALHGYLLNSNSVDSFLEEVLSQCVWNLLPATDLLYEAYKSWYKKTSPSGNTIGRNEFIDSVKDYVIRKTKNDPDFEWEWTDSCRWKSHIDFSVNEPLVTNYNVYPFMGIYDAIRYFTSVDYSKLSDKYSGLKRRNCNVNSAQGTPANDEEK</sequence>
<dbReference type="EMBL" id="DWYA01000039">
    <property type="protein sequence ID" value="HJB39543.1"/>
    <property type="molecule type" value="Genomic_DNA"/>
</dbReference>
<reference evidence="1" key="1">
    <citation type="journal article" date="2021" name="PeerJ">
        <title>Extensive microbial diversity within the chicken gut microbiome revealed by metagenomics and culture.</title>
        <authorList>
            <person name="Gilroy R."/>
            <person name="Ravi A."/>
            <person name="Getino M."/>
            <person name="Pursley I."/>
            <person name="Horton D.L."/>
            <person name="Alikhan N.F."/>
            <person name="Baker D."/>
            <person name="Gharbi K."/>
            <person name="Hall N."/>
            <person name="Watson M."/>
            <person name="Adriaenssens E.M."/>
            <person name="Foster-Nyarko E."/>
            <person name="Jarju S."/>
            <person name="Secka A."/>
            <person name="Antonio M."/>
            <person name="Oren A."/>
            <person name="Chaudhuri R.R."/>
            <person name="La Ragione R."/>
            <person name="Hildebrand F."/>
            <person name="Pallen M.J."/>
        </authorList>
    </citation>
    <scope>NUCLEOTIDE SEQUENCE</scope>
    <source>
        <strain evidence="1">ChiBcec8-14828</strain>
    </source>
</reference>
<comment type="caution">
    <text evidence="1">The sequence shown here is derived from an EMBL/GenBank/DDBJ whole genome shotgun (WGS) entry which is preliminary data.</text>
</comment>
<evidence type="ECO:0000313" key="2">
    <source>
        <dbReference type="Proteomes" id="UP000824209"/>
    </source>
</evidence>
<feature type="non-terminal residue" evidence="1">
    <location>
        <position position="1"/>
    </location>
</feature>
<reference evidence="1" key="2">
    <citation type="submission" date="2021-04" db="EMBL/GenBank/DDBJ databases">
        <authorList>
            <person name="Gilroy R."/>
        </authorList>
    </citation>
    <scope>NUCLEOTIDE SEQUENCE</scope>
    <source>
        <strain evidence="1">ChiBcec8-14828</strain>
    </source>
</reference>
<gene>
    <name evidence="1" type="ORF">H9943_04020</name>
</gene>
<protein>
    <submittedName>
        <fullName evidence="1">Uncharacterized protein</fullName>
    </submittedName>
</protein>
<organism evidence="1 2">
    <name type="scientific">Candidatus Ruthenibacterium avium</name>
    <dbReference type="NCBI Taxonomy" id="2838751"/>
    <lineage>
        <taxon>Bacteria</taxon>
        <taxon>Bacillati</taxon>
        <taxon>Bacillota</taxon>
        <taxon>Clostridia</taxon>
        <taxon>Eubacteriales</taxon>
        <taxon>Oscillospiraceae</taxon>
        <taxon>Ruthenibacterium</taxon>
    </lineage>
</organism>